<comment type="caution">
    <text evidence="2">The sequence shown here is derived from an EMBL/GenBank/DDBJ whole genome shotgun (WGS) entry which is preliminary data.</text>
</comment>
<sequence length="89" mass="10073">MSFRPRRTAVETEVMLRLVLLFQANPVALSDPALSKLIDEALRGEDHDWRPSPRALRRELQRRSASELDLKAVDNGPRVLPTDDSEALP</sequence>
<accession>A0ABV4GCZ5</accession>
<evidence type="ECO:0000313" key="2">
    <source>
        <dbReference type="EMBL" id="MEY9469803.1"/>
    </source>
</evidence>
<feature type="region of interest" description="Disordered" evidence="1">
    <location>
        <begin position="67"/>
        <end position="89"/>
    </location>
</feature>
<evidence type="ECO:0000256" key="1">
    <source>
        <dbReference type="SAM" id="MobiDB-lite"/>
    </source>
</evidence>
<name>A0ABV4GCZ5_9BRAD</name>
<protein>
    <submittedName>
        <fullName evidence="2">Uncharacterized protein</fullName>
    </submittedName>
</protein>
<dbReference type="Proteomes" id="UP001565474">
    <property type="component" value="Unassembled WGS sequence"/>
</dbReference>
<dbReference type="EMBL" id="JBGBZN010000002">
    <property type="protein sequence ID" value="MEY9469803.1"/>
    <property type="molecule type" value="Genomic_DNA"/>
</dbReference>
<reference evidence="2 3" key="1">
    <citation type="submission" date="2024-07" db="EMBL/GenBank/DDBJ databases">
        <title>Genomic Encyclopedia of Type Strains, Phase V (KMG-V): Genome sequencing to study the core and pangenomes of soil and plant-associated prokaryotes.</title>
        <authorList>
            <person name="Whitman W."/>
        </authorList>
    </citation>
    <scope>NUCLEOTIDE SEQUENCE [LARGE SCALE GENOMIC DNA]</scope>
    <source>
        <strain evidence="2 3">USDA 222</strain>
    </source>
</reference>
<organism evidence="2 3">
    <name type="scientific">Bradyrhizobium yuanmingense</name>
    <dbReference type="NCBI Taxonomy" id="108015"/>
    <lineage>
        <taxon>Bacteria</taxon>
        <taxon>Pseudomonadati</taxon>
        <taxon>Pseudomonadota</taxon>
        <taxon>Alphaproteobacteria</taxon>
        <taxon>Hyphomicrobiales</taxon>
        <taxon>Nitrobacteraceae</taxon>
        <taxon>Bradyrhizobium</taxon>
    </lineage>
</organism>
<evidence type="ECO:0000313" key="3">
    <source>
        <dbReference type="Proteomes" id="UP001565474"/>
    </source>
</evidence>
<keyword evidence="3" id="KW-1185">Reference proteome</keyword>
<gene>
    <name evidence="2" type="ORF">ABH992_002202</name>
</gene>
<proteinExistence type="predicted"/>